<gene>
    <name evidence="2" type="ORF">KCG44_02850</name>
</gene>
<accession>A0ABS6SBW7</accession>
<dbReference type="InterPro" id="IPR007404">
    <property type="entry name" value="YdjM-like"/>
</dbReference>
<keyword evidence="1" id="KW-0472">Membrane</keyword>
<organism evidence="2 3">
    <name type="scientific">Pacificimonas pallii</name>
    <dbReference type="NCBI Taxonomy" id="2827236"/>
    <lineage>
        <taxon>Bacteria</taxon>
        <taxon>Pseudomonadati</taxon>
        <taxon>Pseudomonadota</taxon>
        <taxon>Alphaproteobacteria</taxon>
        <taxon>Sphingomonadales</taxon>
        <taxon>Sphingosinicellaceae</taxon>
        <taxon>Pacificimonas</taxon>
    </lineage>
</organism>
<sequence length="222" mass="23476">MFIGHFGPALAAAAHEKAPPLPVLLIAAQLTDFAFFGFVLADVEAFRIIPGFTALSPFDLYHMPYTHSLLGTVVWAAGFAILTGMIFRSRVAGLLGGAVVLSHWLLDLLTHVPDLTLAGRPPLLGLGLWDVPAIAIPLEIGVFVTGLWLYARGRPAISRRGSWLLGGFGVLLLAAQLVNWFGGAFPDSADAGAQEGLLAFTVIALLGWAVSKWRAAPAASAR</sequence>
<comment type="caution">
    <text evidence="2">The sequence shown here is derived from an EMBL/GenBank/DDBJ whole genome shotgun (WGS) entry which is preliminary data.</text>
</comment>
<reference evidence="2 3" key="1">
    <citation type="submission" date="2021-04" db="EMBL/GenBank/DDBJ databases">
        <authorList>
            <person name="Pira H."/>
            <person name="Risdian C."/>
            <person name="Wink J."/>
        </authorList>
    </citation>
    <scope>NUCLEOTIDE SEQUENCE [LARGE SCALE GENOMIC DNA]</scope>
    <source>
        <strain evidence="2 3">WHA3</strain>
    </source>
</reference>
<dbReference type="Proteomes" id="UP000722336">
    <property type="component" value="Unassembled WGS sequence"/>
</dbReference>
<feature type="transmembrane region" description="Helical" evidence="1">
    <location>
        <begin position="197"/>
        <end position="215"/>
    </location>
</feature>
<dbReference type="EMBL" id="JAGSPA010000001">
    <property type="protein sequence ID" value="MBV7255720.1"/>
    <property type="molecule type" value="Genomic_DNA"/>
</dbReference>
<dbReference type="Pfam" id="PF04307">
    <property type="entry name" value="YdjM"/>
    <property type="match status" value="1"/>
</dbReference>
<proteinExistence type="predicted"/>
<evidence type="ECO:0000256" key="1">
    <source>
        <dbReference type="SAM" id="Phobius"/>
    </source>
</evidence>
<keyword evidence="3" id="KW-1185">Reference proteome</keyword>
<keyword evidence="1" id="KW-0812">Transmembrane</keyword>
<feature type="transmembrane region" description="Helical" evidence="1">
    <location>
        <begin position="89"/>
        <end position="106"/>
    </location>
</feature>
<evidence type="ECO:0000313" key="2">
    <source>
        <dbReference type="EMBL" id="MBV7255720.1"/>
    </source>
</evidence>
<protein>
    <recommendedName>
        <fullName evidence="4">Metal-dependent hydrolase</fullName>
    </recommendedName>
</protein>
<keyword evidence="1" id="KW-1133">Transmembrane helix</keyword>
<evidence type="ECO:0008006" key="4">
    <source>
        <dbReference type="Google" id="ProtNLM"/>
    </source>
</evidence>
<dbReference type="RefSeq" id="WP_218444079.1">
    <property type="nucleotide sequence ID" value="NZ_JAGSPA010000001.1"/>
</dbReference>
<feature type="transmembrane region" description="Helical" evidence="1">
    <location>
        <begin position="61"/>
        <end position="82"/>
    </location>
</feature>
<evidence type="ECO:0000313" key="3">
    <source>
        <dbReference type="Proteomes" id="UP000722336"/>
    </source>
</evidence>
<feature type="transmembrane region" description="Helical" evidence="1">
    <location>
        <begin position="21"/>
        <end position="41"/>
    </location>
</feature>
<feature type="transmembrane region" description="Helical" evidence="1">
    <location>
        <begin position="126"/>
        <end position="151"/>
    </location>
</feature>
<name>A0ABS6SBW7_9SPHN</name>
<feature type="transmembrane region" description="Helical" evidence="1">
    <location>
        <begin position="163"/>
        <end position="185"/>
    </location>
</feature>